<feature type="transmembrane region" description="Helical" evidence="7">
    <location>
        <begin position="239"/>
        <end position="265"/>
    </location>
</feature>
<organism evidence="9 10">
    <name type="scientific">Brevibacillus borstelensis AK1</name>
    <dbReference type="NCBI Taxonomy" id="1300222"/>
    <lineage>
        <taxon>Bacteria</taxon>
        <taxon>Bacillati</taxon>
        <taxon>Bacillota</taxon>
        <taxon>Bacilli</taxon>
        <taxon>Bacillales</taxon>
        <taxon>Paenibacillaceae</taxon>
        <taxon>Brevibacillus</taxon>
    </lineage>
</organism>
<evidence type="ECO:0000256" key="3">
    <source>
        <dbReference type="ARBA" id="ARBA00022475"/>
    </source>
</evidence>
<evidence type="ECO:0000256" key="5">
    <source>
        <dbReference type="ARBA" id="ARBA00022989"/>
    </source>
</evidence>
<dbReference type="Proteomes" id="UP000012081">
    <property type="component" value="Unassembled WGS sequence"/>
</dbReference>
<feature type="transmembrane region" description="Helical" evidence="7">
    <location>
        <begin position="285"/>
        <end position="308"/>
    </location>
</feature>
<dbReference type="Pfam" id="PF00528">
    <property type="entry name" value="BPD_transp_1"/>
    <property type="match status" value="1"/>
</dbReference>
<comment type="subcellular location">
    <subcellularLocation>
        <location evidence="1 7">Cell membrane</location>
        <topology evidence="1 7">Multi-pass membrane protein</topology>
    </subcellularLocation>
</comment>
<proteinExistence type="inferred from homology"/>
<feature type="transmembrane region" description="Helical" evidence="7">
    <location>
        <begin position="185"/>
        <end position="204"/>
    </location>
</feature>
<evidence type="ECO:0000256" key="6">
    <source>
        <dbReference type="ARBA" id="ARBA00023136"/>
    </source>
</evidence>
<comment type="caution">
    <text evidence="9">The sequence shown here is derived from an EMBL/GenBank/DDBJ whole genome shotgun (WGS) entry which is preliminary data.</text>
</comment>
<feature type="transmembrane region" description="Helical" evidence="7">
    <location>
        <begin position="9"/>
        <end position="29"/>
    </location>
</feature>
<dbReference type="InterPro" id="IPR045621">
    <property type="entry name" value="BPD_transp_1_N"/>
</dbReference>
<feature type="domain" description="ABC transmembrane type-1" evidence="8">
    <location>
        <begin position="93"/>
        <end position="304"/>
    </location>
</feature>
<keyword evidence="5 7" id="KW-1133">Transmembrane helix</keyword>
<dbReference type="STRING" id="1300222.I532_19252"/>
<dbReference type="Pfam" id="PF19300">
    <property type="entry name" value="BPD_transp_1_N"/>
    <property type="match status" value="1"/>
</dbReference>
<evidence type="ECO:0000313" key="10">
    <source>
        <dbReference type="Proteomes" id="UP000012081"/>
    </source>
</evidence>
<feature type="transmembrane region" description="Helical" evidence="7">
    <location>
        <begin position="129"/>
        <end position="154"/>
    </location>
</feature>
<keyword evidence="4 7" id="KW-0812">Transmembrane</keyword>
<dbReference type="Gene3D" id="1.10.3720.10">
    <property type="entry name" value="MetI-like"/>
    <property type="match status" value="1"/>
</dbReference>
<accession>M8E6N1</accession>
<dbReference type="PROSITE" id="PS50928">
    <property type="entry name" value="ABC_TM1"/>
    <property type="match status" value="1"/>
</dbReference>
<dbReference type="GO" id="GO:0055085">
    <property type="term" value="P:transmembrane transport"/>
    <property type="evidence" value="ECO:0007669"/>
    <property type="project" value="InterPro"/>
</dbReference>
<reference evidence="9 10" key="1">
    <citation type="submission" date="2013-03" db="EMBL/GenBank/DDBJ databases">
        <title>Assembly of a new bacterial strain Brevibacillus borstelensis AK1.</title>
        <authorList>
            <person name="Rajan I."/>
            <person name="PoliReddy D."/>
            <person name="Sugumar T."/>
            <person name="Rathinam K."/>
            <person name="Alqarawi S."/>
            <person name="Khalil A.B."/>
            <person name="Sivakumar N."/>
        </authorList>
    </citation>
    <scope>NUCLEOTIDE SEQUENCE [LARGE SCALE GENOMIC DNA]</scope>
    <source>
        <strain evidence="9 10">AK1</strain>
    </source>
</reference>
<keyword evidence="2 7" id="KW-0813">Transport</keyword>
<evidence type="ECO:0000256" key="4">
    <source>
        <dbReference type="ARBA" id="ARBA00022692"/>
    </source>
</evidence>
<dbReference type="PANTHER" id="PTHR30465">
    <property type="entry name" value="INNER MEMBRANE ABC TRANSPORTER"/>
    <property type="match status" value="1"/>
</dbReference>
<dbReference type="GeneID" id="89497028"/>
<dbReference type="SUPFAM" id="SSF161098">
    <property type="entry name" value="MetI-like"/>
    <property type="match status" value="1"/>
</dbReference>
<evidence type="ECO:0000313" key="9">
    <source>
        <dbReference type="EMBL" id="EMT51085.1"/>
    </source>
</evidence>
<gene>
    <name evidence="9" type="ORF">I532_19252</name>
</gene>
<dbReference type="CDD" id="cd06261">
    <property type="entry name" value="TM_PBP2"/>
    <property type="match status" value="1"/>
</dbReference>
<feature type="transmembrane region" description="Helical" evidence="7">
    <location>
        <begin position="92"/>
        <end position="117"/>
    </location>
</feature>
<keyword evidence="6 7" id="KW-0472">Membrane</keyword>
<sequence length="318" mass="35623">MKAYIIRRLLYMVLTLFGASVLIFGLYALTPGDFVDNNPKLTDERKAELKQMYGLDKPVVERYFVWLGNAVRGDFGYSLQYQQPVTSLLSQYIWNSFLIASASTLFTWLIAIVIGVISATRQYSFFDSAVTIGAFAAMSFPSFFAGLLIIKFFAVDLGWFPPGGMITTGSNATGLAYVWEVIDHMFLPVLVLTMLGVGSLTRYFRTNMLEIIRQDFIRTARAKGLKEKTVVYKHALRNALLPAITLLGFELPALFGGAIITEKIFNWPGVGQLYMQAFSLRDYPLLMGFTMFLAILTVVSNLLADLLYGVADPRVRLK</sequence>
<evidence type="ECO:0000256" key="7">
    <source>
        <dbReference type="RuleBase" id="RU363032"/>
    </source>
</evidence>
<dbReference type="GO" id="GO:0005886">
    <property type="term" value="C:plasma membrane"/>
    <property type="evidence" value="ECO:0007669"/>
    <property type="project" value="UniProtKB-SubCell"/>
</dbReference>
<evidence type="ECO:0000256" key="1">
    <source>
        <dbReference type="ARBA" id="ARBA00004651"/>
    </source>
</evidence>
<dbReference type="EMBL" id="APBN01000010">
    <property type="protein sequence ID" value="EMT51085.1"/>
    <property type="molecule type" value="Genomic_DNA"/>
</dbReference>
<name>M8E6N1_9BACL</name>
<dbReference type="RefSeq" id="WP_003390261.1">
    <property type="nucleotide sequence ID" value="NZ_APBN01000010.1"/>
</dbReference>
<dbReference type="InterPro" id="IPR035906">
    <property type="entry name" value="MetI-like_sf"/>
</dbReference>
<protein>
    <submittedName>
        <fullName evidence="9">ABC transporter permease</fullName>
    </submittedName>
</protein>
<keyword evidence="10" id="KW-1185">Reference proteome</keyword>
<dbReference type="AlphaFoldDB" id="M8E6N1"/>
<dbReference type="PANTHER" id="PTHR30465:SF0">
    <property type="entry name" value="OLIGOPEPTIDE TRANSPORT SYSTEM PERMEASE PROTEIN APPB"/>
    <property type="match status" value="1"/>
</dbReference>
<dbReference type="InterPro" id="IPR000515">
    <property type="entry name" value="MetI-like"/>
</dbReference>
<evidence type="ECO:0000256" key="2">
    <source>
        <dbReference type="ARBA" id="ARBA00022448"/>
    </source>
</evidence>
<dbReference type="OrthoDB" id="24153at2"/>
<evidence type="ECO:0000259" key="8">
    <source>
        <dbReference type="PROSITE" id="PS50928"/>
    </source>
</evidence>
<dbReference type="PATRIC" id="fig|1300222.3.peg.4042"/>
<comment type="similarity">
    <text evidence="7">Belongs to the binding-protein-dependent transport system permease family.</text>
</comment>
<keyword evidence="3" id="KW-1003">Cell membrane</keyword>